<organism evidence="2 3">
    <name type="scientific">Paenibacillus hexagrammi</name>
    <dbReference type="NCBI Taxonomy" id="2908839"/>
    <lineage>
        <taxon>Bacteria</taxon>
        <taxon>Bacillati</taxon>
        <taxon>Bacillota</taxon>
        <taxon>Bacilli</taxon>
        <taxon>Bacillales</taxon>
        <taxon>Paenibacillaceae</taxon>
        <taxon>Paenibacillus</taxon>
    </lineage>
</organism>
<accession>A0ABY3SGV9</accession>
<dbReference type="NCBIfam" id="TIGR03826">
    <property type="entry name" value="YvyF"/>
    <property type="match status" value="1"/>
</dbReference>
<proteinExistence type="predicted"/>
<dbReference type="EMBL" id="CP090978">
    <property type="protein sequence ID" value="UJF33232.1"/>
    <property type="molecule type" value="Genomic_DNA"/>
</dbReference>
<protein>
    <submittedName>
        <fullName evidence="2">Flagellar protein</fullName>
    </submittedName>
</protein>
<dbReference type="RefSeq" id="WP_235119570.1">
    <property type="nucleotide sequence ID" value="NZ_CP090978.1"/>
</dbReference>
<evidence type="ECO:0000256" key="1">
    <source>
        <dbReference type="SAM" id="MobiDB-lite"/>
    </source>
</evidence>
<dbReference type="Proteomes" id="UP001649230">
    <property type="component" value="Chromosome"/>
</dbReference>
<keyword evidence="2" id="KW-0282">Flagellum</keyword>
<feature type="compositionally biased region" description="Polar residues" evidence="1">
    <location>
        <begin position="121"/>
        <end position="134"/>
    </location>
</feature>
<reference evidence="2 3" key="1">
    <citation type="journal article" date="2024" name="Int. J. Syst. Evol. Microbiol.">
        <title>Paenibacillus hexagrammi sp. nov., a novel bacterium isolated from the gut content of Hexagrammos agrammus.</title>
        <authorList>
            <person name="Jung H.K."/>
            <person name="Kim D.G."/>
            <person name="Zin H."/>
            <person name="Park J."/>
            <person name="Jung H."/>
            <person name="Kim Y.O."/>
            <person name="Kong H.J."/>
            <person name="Kim J.W."/>
            <person name="Kim Y.S."/>
        </authorList>
    </citation>
    <scope>NUCLEOTIDE SEQUENCE [LARGE SCALE GENOMIC DNA]</scope>
    <source>
        <strain evidence="2 3">YPD9-1</strain>
    </source>
</reference>
<gene>
    <name evidence="2" type="ORF">L0M14_27480</name>
</gene>
<sequence length="142" mass="16236">MSLNVGNCPRCGRVYVKGGIHDVCPNCLKTIEMQYEKCLKYLRENRGATLNELSEATEVPVRQITKFIREGRISIVHAPNMSYPCEVCGTLIRESNMCESCRSKLVKDVGHVNEDERRRQSNLSDNRSAGTFNIQERLKDKR</sequence>
<evidence type="ECO:0000313" key="3">
    <source>
        <dbReference type="Proteomes" id="UP001649230"/>
    </source>
</evidence>
<keyword evidence="2" id="KW-0969">Cilium</keyword>
<feature type="region of interest" description="Disordered" evidence="1">
    <location>
        <begin position="116"/>
        <end position="142"/>
    </location>
</feature>
<dbReference type="InterPro" id="IPR022258">
    <property type="entry name" value="Flagellar_operon_YvyF"/>
</dbReference>
<name>A0ABY3SGV9_9BACL</name>
<evidence type="ECO:0000313" key="2">
    <source>
        <dbReference type="EMBL" id="UJF33232.1"/>
    </source>
</evidence>
<keyword evidence="3" id="KW-1185">Reference proteome</keyword>
<keyword evidence="2" id="KW-0966">Cell projection</keyword>